<accession>A0AAD4TTJ4</accession>
<reference evidence="2" key="1">
    <citation type="submission" date="2022-03" db="EMBL/GenBank/DDBJ databases">
        <title>Genomic analyses of argali, domestic sheep and their hybrids provide insights into chromosomal evolution, heterosis and genetic basis of agronomic traits.</title>
        <authorList>
            <person name="Li M."/>
        </authorList>
    </citation>
    <scope>NUCLEOTIDE SEQUENCE</scope>
    <source>
        <strain evidence="2">CAU-MHL-2022a</strain>
        <tissue evidence="2">Skin</tissue>
    </source>
</reference>
<comment type="caution">
    <text evidence="2">The sequence shown here is derived from an EMBL/GenBank/DDBJ whole genome shotgun (WGS) entry which is preliminary data.</text>
</comment>
<keyword evidence="3" id="KW-1185">Reference proteome</keyword>
<gene>
    <name evidence="2" type="ORF">MG293_017360</name>
</gene>
<protein>
    <submittedName>
        <fullName evidence="2">Uncharacterized protein</fullName>
    </submittedName>
</protein>
<proteinExistence type="predicted"/>
<feature type="region of interest" description="Disordered" evidence="1">
    <location>
        <begin position="1"/>
        <end position="22"/>
    </location>
</feature>
<dbReference type="EMBL" id="JAKZEL010000022">
    <property type="protein sequence ID" value="KAI4532095.1"/>
    <property type="molecule type" value="Genomic_DNA"/>
</dbReference>
<evidence type="ECO:0000313" key="2">
    <source>
        <dbReference type="EMBL" id="KAI4532095.1"/>
    </source>
</evidence>
<name>A0AAD4TTJ4_OVIAM</name>
<organism evidence="2 3">
    <name type="scientific">Ovis ammon polii</name>
    <dbReference type="NCBI Taxonomy" id="230172"/>
    <lineage>
        <taxon>Eukaryota</taxon>
        <taxon>Metazoa</taxon>
        <taxon>Chordata</taxon>
        <taxon>Craniata</taxon>
        <taxon>Vertebrata</taxon>
        <taxon>Euteleostomi</taxon>
        <taxon>Mammalia</taxon>
        <taxon>Eutheria</taxon>
        <taxon>Laurasiatheria</taxon>
        <taxon>Artiodactyla</taxon>
        <taxon>Ruminantia</taxon>
        <taxon>Pecora</taxon>
        <taxon>Bovidae</taxon>
        <taxon>Caprinae</taxon>
        <taxon>Ovis</taxon>
    </lineage>
</organism>
<sequence length="364" mass="41201">MENALRRESATGEKRIQETRSDIIQRRNKETDGLLSTPENVITFSARNGNIKDTKKVKLYMEDWSAGTPALRTCLTKPPESFGLKSNFIKSCSVQSKRVIDAKMSYSWRNALPKRDRNRKHDPKWRLDSADKVYKNFQKILEAKMKARVKLDDDIINTQRHESFTTKNKDCVKGKEKRTGDKNNPMLFSNVKSIDGENISPSHLQAAAAVTVAIDNHPVTGTYVLSNRLQRGRPTLISRKQLCTLNSPLLPLALAASIWKRESAMTLGFGQLTYSKEHSTRVFLGSHLFETEDGDTKMQREECASASPQTQEEEGFVWTQKRLQTTPDPQCKVAQIPYDKPPNHKPHHLFSPVGDVLLTGDVHA</sequence>
<dbReference type="AlphaFoldDB" id="A0AAD4TTJ4"/>
<dbReference type="Proteomes" id="UP001214576">
    <property type="component" value="Unassembled WGS sequence"/>
</dbReference>
<evidence type="ECO:0000313" key="3">
    <source>
        <dbReference type="Proteomes" id="UP001214576"/>
    </source>
</evidence>
<evidence type="ECO:0000256" key="1">
    <source>
        <dbReference type="SAM" id="MobiDB-lite"/>
    </source>
</evidence>